<sequence>MGSYGDQALYSFQIDPESGELIFANKLDAQTADQEAGPGVGTVESVHATGTYLVTGSGNDSLDIYKAAVCYCKGTMIRTARGQVPVEELEVGELVDTLDGGFQPVRWIGHRHFTREDLRNNPKLYPVRIENGAIGPQNPSKTLYVSRQHCIYVNSKIVKRVLGVTEALLPAIKLIDLPGVFIDQEVQHVDYFHILLDNHQVVFANDLPAESLYLGEQALISLGDEAREELITIFPDLFDPKNEILLARPRVQRKKPIADLIRKSLKNNQSLLRGDSQPRDAGHVSI</sequence>
<dbReference type="InterPro" id="IPR028992">
    <property type="entry name" value="Hedgehog/Intein_dom"/>
</dbReference>
<feature type="domain" description="Hedgehog/Intein (Hint)" evidence="1">
    <location>
        <begin position="69"/>
        <end position="215"/>
    </location>
</feature>
<dbReference type="InterPro" id="IPR036844">
    <property type="entry name" value="Hint_dom_sf"/>
</dbReference>
<gene>
    <name evidence="2" type="ORF">A7A09_004975</name>
</gene>
<comment type="caution">
    <text evidence="2">The sequence shown here is derived from an EMBL/GenBank/DDBJ whole genome shotgun (WGS) entry which is preliminary data.</text>
</comment>
<keyword evidence="3" id="KW-1185">Reference proteome</keyword>
<organism evidence="2 3">
    <name type="scientific">Paracoccus methylarcula</name>
    <dbReference type="NCBI Taxonomy" id="72022"/>
    <lineage>
        <taxon>Bacteria</taxon>
        <taxon>Pseudomonadati</taxon>
        <taxon>Pseudomonadota</taxon>
        <taxon>Alphaproteobacteria</taxon>
        <taxon>Rhodobacterales</taxon>
        <taxon>Paracoccaceae</taxon>
        <taxon>Paracoccus</taxon>
    </lineage>
</organism>
<evidence type="ECO:0000313" key="2">
    <source>
        <dbReference type="EMBL" id="RNF35740.1"/>
    </source>
</evidence>
<proteinExistence type="predicted"/>
<protein>
    <submittedName>
        <fullName evidence="2">Hemolysin</fullName>
    </submittedName>
</protein>
<evidence type="ECO:0000259" key="1">
    <source>
        <dbReference type="Pfam" id="PF13403"/>
    </source>
</evidence>
<evidence type="ECO:0000313" key="3">
    <source>
        <dbReference type="Proteomes" id="UP000238137"/>
    </source>
</evidence>
<name>A0A3R7SDM8_9RHOB</name>
<dbReference type="Pfam" id="PF13403">
    <property type="entry name" value="Hint_2"/>
    <property type="match status" value="1"/>
</dbReference>
<dbReference type="SUPFAM" id="SSF51294">
    <property type="entry name" value="Hedgehog/intein (Hint) domain"/>
    <property type="match status" value="1"/>
</dbReference>
<dbReference type="Proteomes" id="UP000238137">
    <property type="component" value="Unassembled WGS sequence"/>
</dbReference>
<dbReference type="RefSeq" id="WP_106690342.1">
    <property type="nucleotide sequence ID" value="NZ_PXNQ02000002.1"/>
</dbReference>
<reference evidence="2" key="1">
    <citation type="submission" date="2018-05" db="EMBL/GenBank/DDBJ databases">
        <title>Reclassification of Methylarcula marina and Methylarcula terricola as Paracoccus methylarcula sp.nov., comb.nov. and Paracoccus terricola comb.nov.</title>
        <authorList>
            <person name="Shmareva M.N."/>
            <person name="Doronina N.V."/>
            <person name="Vasilenko O.V."/>
            <person name="Tarlachkov S.V."/>
            <person name="Trotsenko Y.A."/>
        </authorList>
    </citation>
    <scope>NUCLEOTIDE SEQUENCE [LARGE SCALE GENOMIC DNA]</scope>
    <source>
        <strain evidence="2">VKM B-2159</strain>
    </source>
</reference>
<accession>A0A3R7SDM8</accession>
<dbReference type="EMBL" id="PXNQ02000002">
    <property type="protein sequence ID" value="RNF35740.1"/>
    <property type="molecule type" value="Genomic_DNA"/>
</dbReference>
<dbReference type="AlphaFoldDB" id="A0A3R7SDM8"/>
<dbReference type="Gene3D" id="2.170.16.10">
    <property type="entry name" value="Hedgehog/Intein (Hint) domain"/>
    <property type="match status" value="1"/>
</dbReference>